<organism evidence="1 2">
    <name type="scientific">Hominisplanchenecus murintestinalis</name>
    <dbReference type="NCBI Taxonomy" id="2941517"/>
    <lineage>
        <taxon>Bacteria</taxon>
        <taxon>Bacillati</taxon>
        <taxon>Bacillota</taxon>
        <taxon>Clostridia</taxon>
        <taxon>Lachnospirales</taxon>
        <taxon>Lachnospiraceae</taxon>
        <taxon>Hominisplanchenecus</taxon>
    </lineage>
</organism>
<evidence type="ECO:0000313" key="1">
    <source>
        <dbReference type="EMBL" id="TGX98751.1"/>
    </source>
</evidence>
<proteinExistence type="predicted"/>
<name>A0AC61R0Q8_9FIRM</name>
<sequence>MKRKLSLFIIGIMLSAFIPASALAAQTPATDAPPSAALETADNTSSVHVTFTTQKTSYNPFDLKELSSESITVTYEDGGEYELNDWYPGSVFLEGQECYALCLNDDLSYEYEKDFFIIFKDANGSPSPPSIIPVHLGNCSLSLYEGEFIYDEELEERVPYIYPHTFLGEKEISFDLPETIETLIPTDEKEAVFPKESSSHVYSFTPNADTEGIYNFCASGNLDWKESALFSYDSASGLLIPECTAQIPPSNDSYNQFLFIGNTFSVNKTYYFVLNYEKDFYDEPSEDIPYQVHFKKSLPVTDIQLDTPPIYTKVPATSHPVQFAKGMVVKLTYSDGSSEKVEMCTGSTPGGLDSYGNKVLLSLYDETGETLEREEDWDYSLDAGKYLLTAEVNSCPKRLSVPIEVIPLEEAAADHKFPENGNSISMPALKNLECGCALFTPKTDGSYIFTSTSMLDIYRCSVYDPEEQQELETSYNYGENYCFQASLQGGKSYVLMLYLEEGGPAFTLTAERAKSIDPDSLRLIIKNNNPNRFTSDYGWYEEDFAVEFSYTGETEKILLRSWERDIYSNGFDFYVEHEDGPILLSDFSWENGTYQIFAALENDSSIRSQSVTVTFAETIPDYNSLPVLKENTEITLKDLDGEKMYLFTPASDGHYKLSSDTFLMWTVCQVTDNRLDYLANSRSNASAFLEKGKRYIIYASCSEGTASTKILKMTSLRAGQPLEFSLARNASDDFLGIEEDFLFVPEESGNYYVHIECLSQTEDYIWMEVKNQDDNLGYTEGRKDMWSWSNLHMTKGTPYWIQFHSKYDTPERYRINIIHRSKVPRVTAMEVVNKKSTDGYPAGFGSIYAEEFVDVKLTYQNGGSTILPAGTHDAYGNRTRLSDFPESSWDEHGVTLDYNLELYSSFLPDGEKEPGDEDGSYETPSMSIPVQLQFSSDISSLKEIEEGRSLCKTSDKNVEYYLFRPKTDGNYSFDTDNGYIRLGELNDSEIELFYSYNNLKTGHTYIIEANRKLYGKTSQAYDMQASEYYLDVTRHKNVTKLELLNPPNPFVSPYQNPGAGARIKAVYEDGTEAIITCQSEKDPFGNYLSYTYQVISNEKARVRISLGGKYTFCEVSRLPVSSLPKLTLGKASELTTTALGEKYGFGTGTVALFVPQKNGIYKFDAAYTGKQKEKPSIFIYDAETESLVENWETLLAGHTYVICASCSEWSIEQSVQMSVSERSSETVNPCASGHTWNSGTVTKQPTALAAGIRTFRCSACGAQKTETIAKLTPTLSVNAKKLPLKIRQSTSKLKVSNLAAGDYVVSYTSSNPKIAKVSKSGKITAGKKAGKAIITITLASGKKEKITVQVQKKAVKTQKISGLNKKLSLKKGKKAALKPVITPITSLEKVTYRTSNKKVATVNKKGVIQAKKPGKAKITVKSGKKKFTVTLTVKK</sequence>
<dbReference type="Proteomes" id="UP000307720">
    <property type="component" value="Unassembled WGS sequence"/>
</dbReference>
<dbReference type="EMBL" id="SRZB01000014">
    <property type="protein sequence ID" value="TGX98751.1"/>
    <property type="molecule type" value="Genomic_DNA"/>
</dbReference>
<gene>
    <name evidence="1" type="ORF">E5357_08000</name>
</gene>
<comment type="caution">
    <text evidence="1">The sequence shown here is derived from an EMBL/GenBank/DDBJ whole genome shotgun (WGS) entry which is preliminary data.</text>
</comment>
<accession>A0AC61R0Q8</accession>
<evidence type="ECO:0000313" key="2">
    <source>
        <dbReference type="Proteomes" id="UP000307720"/>
    </source>
</evidence>
<keyword evidence="2" id="KW-1185">Reference proteome</keyword>
<reference evidence="1" key="1">
    <citation type="submission" date="2019-04" db="EMBL/GenBank/DDBJ databases">
        <title>Microbes associate with the intestines of laboratory mice.</title>
        <authorList>
            <person name="Navarre W."/>
            <person name="Wong E."/>
            <person name="Huang K."/>
            <person name="Tropini C."/>
            <person name="Ng K."/>
            <person name="Yu B."/>
        </authorList>
    </citation>
    <scope>NUCLEOTIDE SEQUENCE</scope>
    <source>
        <strain evidence="1">NM72_1-8</strain>
    </source>
</reference>
<protein>
    <submittedName>
        <fullName evidence="1">Uncharacterized protein</fullName>
    </submittedName>
</protein>